<gene>
    <name evidence="5" type="ORF">L0U89_10140</name>
</gene>
<dbReference type="InterPro" id="IPR037171">
    <property type="entry name" value="NagB/RpiA_transferase-like"/>
</dbReference>
<sequence length="433" mass="48161">MEYKFSNSKSAVQLVKSNQRVFIHGSAATPTFLIHELAKRKEELRNIELVSISTFGPMPLAEEVYRESFFFNTFFVSSNIRNTINSERGDYIPLFLSEIGQLFRKKIMPLDVAIVHVSEPDAHGFCSLGVSVDIAKAAVESAKVVIAQVNPRMPRTHGDGHIHFSKFHAAVEVDQPLHEINYAKKVTDSDRRIGRFVSEIIEDRSTLQLGVGAIPDAVLAELKNHKDLGVHTEMFSDGIIELLESGAITNTFKKKHKGKILTSFAAGTKKLYDIIHDNPLFTFQEAEYVNDSAIIRKNPKMISINSCLEIDLTGQVCADSLGSFQYSGVGGQMDFMRGASLSEGGKPILALRSITKEGDSKIVPFLKEGAGVVTTRAHVHYVVTEFGVAYLYGKNLRQRAESLTAIAHPNHREMLDKAIFERFGNKIFALKEF</sequence>
<dbReference type="SUPFAM" id="SSF100950">
    <property type="entry name" value="NagB/RpiA/CoA transferase-like"/>
    <property type="match status" value="2"/>
</dbReference>
<dbReference type="PANTHER" id="PTHR21432">
    <property type="entry name" value="ACETYL-COA HYDROLASE-RELATED"/>
    <property type="match status" value="1"/>
</dbReference>
<dbReference type="EMBL" id="JAKEVZ010000007">
    <property type="protein sequence ID" value="MCF1751428.1"/>
    <property type="molecule type" value="Genomic_DNA"/>
</dbReference>
<feature type="domain" description="Acetyl-CoA hydrolase/transferase C-terminal" evidence="4">
    <location>
        <begin position="267"/>
        <end position="418"/>
    </location>
</feature>
<reference evidence="5 6" key="1">
    <citation type="submission" date="2022-01" db="EMBL/GenBank/DDBJ databases">
        <title>Mariniradius saccharolyticus sp. nov., isolated from sediment of a river.</title>
        <authorList>
            <person name="Liu H."/>
        </authorList>
    </citation>
    <scope>NUCLEOTIDE SEQUENCE [LARGE SCALE GENOMIC DNA]</scope>
    <source>
        <strain evidence="5 6">RY-2</strain>
    </source>
</reference>
<evidence type="ECO:0000313" key="5">
    <source>
        <dbReference type="EMBL" id="MCF1751428.1"/>
    </source>
</evidence>
<organism evidence="5 6">
    <name type="scientific">Mariniradius sediminis</name>
    <dbReference type="NCBI Taxonomy" id="2909237"/>
    <lineage>
        <taxon>Bacteria</taxon>
        <taxon>Pseudomonadati</taxon>
        <taxon>Bacteroidota</taxon>
        <taxon>Cytophagia</taxon>
        <taxon>Cytophagales</taxon>
        <taxon>Cyclobacteriaceae</taxon>
        <taxon>Mariniradius</taxon>
    </lineage>
</organism>
<dbReference type="Pfam" id="PF02550">
    <property type="entry name" value="AcetylCoA_hydro"/>
    <property type="match status" value="1"/>
</dbReference>
<feature type="domain" description="Acetyl-CoA hydrolase/transferase N-terminal" evidence="3">
    <location>
        <begin position="4"/>
        <end position="174"/>
    </location>
</feature>
<dbReference type="Pfam" id="PF13336">
    <property type="entry name" value="AcetylCoA_hyd_C"/>
    <property type="match status" value="1"/>
</dbReference>
<dbReference type="Gene3D" id="3.40.1080.10">
    <property type="entry name" value="Glutaconate Coenzyme A-transferase"/>
    <property type="match status" value="1"/>
</dbReference>
<comment type="similarity">
    <text evidence="1">Belongs to the acetyl-CoA hydrolase/transferase family.</text>
</comment>
<protein>
    <submittedName>
        <fullName evidence="5">4-hydroxybutyrate CoA-transferase</fullName>
    </submittedName>
</protein>
<proteinExistence type="inferred from homology"/>
<keyword evidence="2" id="KW-0808">Transferase</keyword>
<dbReference type="InterPro" id="IPR038460">
    <property type="entry name" value="AcetylCoA_hyd_C_sf"/>
</dbReference>
<evidence type="ECO:0000256" key="2">
    <source>
        <dbReference type="ARBA" id="ARBA00022679"/>
    </source>
</evidence>
<dbReference type="Gene3D" id="3.30.750.70">
    <property type="entry name" value="4-hydroxybutyrate coenzyme like domains"/>
    <property type="match status" value="1"/>
</dbReference>
<evidence type="ECO:0000259" key="3">
    <source>
        <dbReference type="Pfam" id="PF02550"/>
    </source>
</evidence>
<evidence type="ECO:0000256" key="1">
    <source>
        <dbReference type="ARBA" id="ARBA00009632"/>
    </source>
</evidence>
<keyword evidence="6" id="KW-1185">Reference proteome</keyword>
<accession>A0ABS9BTT4</accession>
<name>A0ABS9BTT4_9BACT</name>
<evidence type="ECO:0000259" key="4">
    <source>
        <dbReference type="Pfam" id="PF13336"/>
    </source>
</evidence>
<dbReference type="PANTHER" id="PTHR21432:SF20">
    <property type="entry name" value="ACETYL-COA HYDROLASE"/>
    <property type="match status" value="1"/>
</dbReference>
<dbReference type="Proteomes" id="UP001201449">
    <property type="component" value="Unassembled WGS sequence"/>
</dbReference>
<dbReference type="InterPro" id="IPR046433">
    <property type="entry name" value="ActCoA_hydro"/>
</dbReference>
<dbReference type="RefSeq" id="WP_234861419.1">
    <property type="nucleotide sequence ID" value="NZ_JAKEVZ010000007.1"/>
</dbReference>
<dbReference type="InterPro" id="IPR026888">
    <property type="entry name" value="AcetylCoA_hyd_C"/>
</dbReference>
<evidence type="ECO:0000313" key="6">
    <source>
        <dbReference type="Proteomes" id="UP001201449"/>
    </source>
</evidence>
<comment type="caution">
    <text evidence="5">The sequence shown here is derived from an EMBL/GenBank/DDBJ whole genome shotgun (WGS) entry which is preliminary data.</text>
</comment>
<dbReference type="Gene3D" id="3.40.1080.20">
    <property type="entry name" value="Acetyl-CoA hydrolase/transferase C-terminal domain"/>
    <property type="match status" value="1"/>
</dbReference>
<dbReference type="InterPro" id="IPR003702">
    <property type="entry name" value="ActCoA_hydro_N"/>
</dbReference>